<dbReference type="Proteomes" id="UP001212841">
    <property type="component" value="Unassembled WGS sequence"/>
</dbReference>
<comment type="caution">
    <text evidence="3">The sequence shown here is derived from an EMBL/GenBank/DDBJ whole genome shotgun (WGS) entry which is preliminary data.</text>
</comment>
<reference evidence="3" key="1">
    <citation type="submission" date="2020-05" db="EMBL/GenBank/DDBJ databases">
        <title>Phylogenomic resolution of chytrid fungi.</title>
        <authorList>
            <person name="Stajich J.E."/>
            <person name="Amses K."/>
            <person name="Simmons R."/>
            <person name="Seto K."/>
            <person name="Myers J."/>
            <person name="Bonds A."/>
            <person name="Quandt C.A."/>
            <person name="Barry K."/>
            <person name="Liu P."/>
            <person name="Grigoriev I."/>
            <person name="Longcore J.E."/>
            <person name="James T.Y."/>
        </authorList>
    </citation>
    <scope>NUCLEOTIDE SEQUENCE</scope>
    <source>
        <strain evidence="3">JEL0318</strain>
    </source>
</reference>
<evidence type="ECO:0000256" key="1">
    <source>
        <dbReference type="SAM" id="Coils"/>
    </source>
</evidence>
<dbReference type="SUPFAM" id="SSF57997">
    <property type="entry name" value="Tropomyosin"/>
    <property type="match status" value="2"/>
</dbReference>
<proteinExistence type="predicted"/>
<feature type="coiled-coil region" evidence="1">
    <location>
        <begin position="851"/>
        <end position="1004"/>
    </location>
</feature>
<feature type="coiled-coil region" evidence="1">
    <location>
        <begin position="662"/>
        <end position="752"/>
    </location>
</feature>
<evidence type="ECO:0000313" key="3">
    <source>
        <dbReference type="EMBL" id="KAJ3054579.1"/>
    </source>
</evidence>
<feature type="coiled-coil region" evidence="1">
    <location>
        <begin position="1030"/>
        <end position="1071"/>
    </location>
</feature>
<sequence length="1079" mass="122519">MVPGPLPEDPWQKLRTQKEELDRKDAEITHLTSLLAEVEQHLRSKPTDASPQKDTSGDQINELASQLIAVSEQKEMVETRLVEAERTIENIRRQENDIVGPLEAKIATLIEEKNRYQAEIAVLKESGVPTEHQSDASVSDVDSLRRQNVNAQEKLQVVESRLNTARREAAEASKRNEYLEGQLRQQGVDGSHFEAVKLVSQYQVKAEMLEAQVEELQTRCRDLESNRTSSPDKTVTLSPPPTFGANSDIIQSLQTQLIAVENTLLATKEASEKKRSALSHRLEETQHNLDVALSEQGALRKELGAKVAQLEELRNRDLVVPYDNHLESRIAELERETVLLRQEKEECAKDMESLKQEVVEGHEKAAQLQEEKARYLSQLATVQEGVEEKVSTLVKENEEYMARVVQLEQVVAEGNERCEILERERGEAGATIKDIERAIEEGQDKVTCLEREKAEHAATIAKLNEDLERGVEERERSLRMEIGEIEERYRAVEQELRSTIDSLRREADEKYSERERNVAVYEARIAEDESARQTLLAALKQLEDSVETARREASDVGGELAKETEIRTALEKKCEDFSRDLTAANGRIAELEGLCFEADEQSKVLADTIGQLEAELGIAHAKLRDSEEEIGLLRVGLDNGKRDFEERLGLLEGDQKAVQERANAAEVAKKELEDYVRNLEDDIAGLRAQIKSLSEEKQTSMVQYQSSQTELANLKSELERKNLEVNNLTSRIQNLEAALNQSQTERDKASERCRQVLESGDAASAKEEALRSELEALRTQYMAEVKNVRGFEEAEAKARERTRALEEEIKGVQTARVGELDLMREVERRLEGLKLEFSEKDVALKERDARVSDLENSLRGREAEVKKLEETLYRSRKQLELSQGSQSSLEAERAKWEAERRELAARLTQLETSEERQDALRRELESLKAEGANVAAERDILLREREDRCRTLESNISEVRNELEVVRKEALTAQSQHQKACADVEDLTKQLEEANTKLAIMASTPVPEPASVTAAPVTNDEQLQEMIARNMTLNIDLADRDQQLQELRNKLRKEAEERNSLIARLEELEKTPNHKSGWW</sequence>
<dbReference type="Gene3D" id="1.20.5.170">
    <property type="match status" value="1"/>
</dbReference>
<feature type="compositionally biased region" description="Basic and acidic residues" evidence="2">
    <location>
        <begin position="10"/>
        <end position="24"/>
    </location>
</feature>
<dbReference type="AlphaFoldDB" id="A0AAD5X6U3"/>
<protein>
    <submittedName>
        <fullName evidence="3">Uncharacterized protein</fullName>
    </submittedName>
</protein>
<keyword evidence="1" id="KW-0175">Coiled coil</keyword>
<dbReference type="EMBL" id="JADGJD010000127">
    <property type="protein sequence ID" value="KAJ3054579.1"/>
    <property type="molecule type" value="Genomic_DNA"/>
</dbReference>
<feature type="coiled-coil region" evidence="1">
    <location>
        <begin position="74"/>
        <end position="226"/>
    </location>
</feature>
<organism evidence="3 4">
    <name type="scientific">Rhizophlyctis rosea</name>
    <dbReference type="NCBI Taxonomy" id="64517"/>
    <lineage>
        <taxon>Eukaryota</taxon>
        <taxon>Fungi</taxon>
        <taxon>Fungi incertae sedis</taxon>
        <taxon>Chytridiomycota</taxon>
        <taxon>Chytridiomycota incertae sedis</taxon>
        <taxon>Chytridiomycetes</taxon>
        <taxon>Rhizophlyctidales</taxon>
        <taxon>Rhizophlyctidaceae</taxon>
        <taxon>Rhizophlyctis</taxon>
    </lineage>
</organism>
<gene>
    <name evidence="3" type="ORF">HK097_001360</name>
</gene>
<dbReference type="PANTHER" id="PTHR18937">
    <property type="entry name" value="STRUCTURAL MAINTENANCE OF CHROMOSOMES SMC FAMILY MEMBER"/>
    <property type="match status" value="1"/>
</dbReference>
<evidence type="ECO:0000256" key="2">
    <source>
        <dbReference type="SAM" id="MobiDB-lite"/>
    </source>
</evidence>
<feature type="coiled-coil region" evidence="1">
    <location>
        <begin position="323"/>
        <end position="559"/>
    </location>
</feature>
<name>A0AAD5X6U3_9FUNG</name>
<feature type="region of interest" description="Disordered" evidence="2">
    <location>
        <begin position="1"/>
        <end position="24"/>
    </location>
</feature>
<evidence type="ECO:0000313" key="4">
    <source>
        <dbReference type="Proteomes" id="UP001212841"/>
    </source>
</evidence>
<keyword evidence="4" id="KW-1185">Reference proteome</keyword>
<accession>A0AAD5X6U3</accession>